<reference evidence="2 3" key="1">
    <citation type="journal article" date="2015" name="Antonie Van Leeuwenhoek">
        <title>Prauserella endophytica sp. nov., an endophytic actinobacterium isolated from Tamarix taklamakanensis.</title>
        <authorList>
            <person name="Liu J.M."/>
            <person name="Habden X."/>
            <person name="Guo L."/>
            <person name="Tuo L."/>
            <person name="Jiang Z.K."/>
            <person name="Liu S.W."/>
            <person name="Liu X.F."/>
            <person name="Chen L."/>
            <person name="Li R.F."/>
            <person name="Zhang Y.Q."/>
            <person name="Sun C.H."/>
        </authorList>
    </citation>
    <scope>NUCLEOTIDE SEQUENCE [LARGE SCALE GENOMIC DNA]</scope>
    <source>
        <strain evidence="2 3">CGMCC 4.7182</strain>
    </source>
</reference>
<dbReference type="InterPro" id="IPR050574">
    <property type="entry name" value="HPF/YfiA_ribosome-assoc"/>
</dbReference>
<dbReference type="Pfam" id="PF16321">
    <property type="entry name" value="Ribosom_S30AE_C"/>
    <property type="match status" value="2"/>
</dbReference>
<evidence type="ECO:0000259" key="1">
    <source>
        <dbReference type="Pfam" id="PF16321"/>
    </source>
</evidence>
<dbReference type="InterPro" id="IPR032528">
    <property type="entry name" value="Ribosom_S30AE_C"/>
</dbReference>
<proteinExistence type="predicted"/>
<protein>
    <recommendedName>
        <fullName evidence="1">Sigma 54 modulation/S30EA ribosomal protein C-terminal domain-containing protein</fullName>
    </recommendedName>
</protein>
<dbReference type="RefSeq" id="WP_137095235.1">
    <property type="nucleotide sequence ID" value="NZ_SWMS01000006.1"/>
</dbReference>
<evidence type="ECO:0000313" key="2">
    <source>
        <dbReference type="EMBL" id="TKG71119.1"/>
    </source>
</evidence>
<accession>A0ABY2S5G2</accession>
<dbReference type="PANTHER" id="PTHR33231:SF1">
    <property type="entry name" value="30S RIBOSOMAL PROTEIN"/>
    <property type="match status" value="1"/>
</dbReference>
<feature type="domain" description="Sigma 54 modulation/S30EA ribosomal protein C-terminal" evidence="1">
    <location>
        <begin position="124"/>
        <end position="178"/>
    </location>
</feature>
<evidence type="ECO:0000313" key="3">
    <source>
        <dbReference type="Proteomes" id="UP000309992"/>
    </source>
</evidence>
<comment type="caution">
    <text evidence="2">The sequence shown here is derived from an EMBL/GenBank/DDBJ whole genome shotgun (WGS) entry which is preliminary data.</text>
</comment>
<dbReference type="PANTHER" id="PTHR33231">
    <property type="entry name" value="30S RIBOSOMAL PROTEIN"/>
    <property type="match status" value="1"/>
</dbReference>
<feature type="domain" description="Sigma 54 modulation/S30EA ribosomal protein C-terminal" evidence="1">
    <location>
        <begin position="209"/>
        <end position="245"/>
    </location>
</feature>
<dbReference type="Gene3D" id="3.30.505.50">
    <property type="entry name" value="Sigma 54 modulation/S30EA ribosomal protein, C-terminal domain"/>
    <property type="match status" value="2"/>
</dbReference>
<keyword evidence="3" id="KW-1185">Reference proteome</keyword>
<sequence length="249" mass="27208">MGRQRWTGGVVVQTRGEVLDSARDYVRKQIAGLARKLPDRLVSARVKLVAFAKPSAPVPALAQANLDVAGRAVRAQVAAAFFAEAGGLLRARLREQVASLTGPRTFRPWRGAAPEVPAARSRGPREIVRCKEFPLCRCDPAEAAFTMDLRDYDFHLFVDADTGEDSVVYRAGPTGYRLARLHSPVPPRDRPAVPLTVRPRPVPVESAAGAAAGLDRTELPFAFFRDHETGRGSVVYRRYDGHYGLITPA</sequence>
<organism evidence="2 3">
    <name type="scientific">Prauserella endophytica</name>
    <dbReference type="NCBI Taxonomy" id="1592324"/>
    <lineage>
        <taxon>Bacteria</taxon>
        <taxon>Bacillati</taxon>
        <taxon>Actinomycetota</taxon>
        <taxon>Actinomycetes</taxon>
        <taxon>Pseudonocardiales</taxon>
        <taxon>Pseudonocardiaceae</taxon>
        <taxon>Prauserella</taxon>
        <taxon>Prauserella coralliicola group</taxon>
    </lineage>
</organism>
<name>A0ABY2S5G2_9PSEU</name>
<dbReference type="InterPro" id="IPR038416">
    <property type="entry name" value="Ribosom_S30AE_C_sf"/>
</dbReference>
<dbReference type="EMBL" id="SWMS01000006">
    <property type="protein sequence ID" value="TKG71119.1"/>
    <property type="molecule type" value="Genomic_DNA"/>
</dbReference>
<gene>
    <name evidence="2" type="ORF">FCN18_13460</name>
</gene>
<dbReference type="Proteomes" id="UP000309992">
    <property type="component" value="Unassembled WGS sequence"/>
</dbReference>